<proteinExistence type="predicted"/>
<protein>
    <submittedName>
        <fullName evidence="6">4'-phosphopantetheinyl transferase superfamily protein</fullName>
    </submittedName>
</protein>
<feature type="binding site" evidence="2">
    <location>
        <position position="151"/>
    </location>
    <ligand>
        <name>CoA</name>
        <dbReference type="ChEBI" id="CHEBI:57287"/>
    </ligand>
</feature>
<dbReference type="Pfam" id="PF17837">
    <property type="entry name" value="4PPT_N"/>
    <property type="match status" value="1"/>
</dbReference>
<dbReference type="SUPFAM" id="SSF56214">
    <property type="entry name" value="4'-phosphopantetheinyl transferase"/>
    <property type="match status" value="1"/>
</dbReference>
<feature type="domain" description="4'-phosphopantetheinyl transferase N-terminal" evidence="5">
    <location>
        <begin position="27"/>
        <end position="94"/>
    </location>
</feature>
<dbReference type="InterPro" id="IPR041354">
    <property type="entry name" value="4PPT_N"/>
</dbReference>
<gene>
    <name evidence="6" type="ORF">EYS09_05395</name>
</gene>
<accession>A0A4V2JJ09</accession>
<dbReference type="Pfam" id="PF01648">
    <property type="entry name" value="ACPS"/>
    <property type="match status" value="1"/>
</dbReference>
<comment type="caution">
    <text evidence="6">The sequence shown here is derived from an EMBL/GenBank/DDBJ whole genome shotgun (WGS) entry which is preliminary data.</text>
</comment>
<dbReference type="InterPro" id="IPR008278">
    <property type="entry name" value="4-PPantetheinyl_Trfase_dom"/>
</dbReference>
<dbReference type="Proteomes" id="UP000292452">
    <property type="component" value="Unassembled WGS sequence"/>
</dbReference>
<dbReference type="PANTHER" id="PTHR38096:SF1">
    <property type="entry name" value="ENTEROBACTIN SYNTHASE COMPONENT D"/>
    <property type="match status" value="1"/>
</dbReference>
<feature type="binding site" evidence="2">
    <location>
        <position position="155"/>
    </location>
    <ligand>
        <name>CoA</name>
        <dbReference type="ChEBI" id="CHEBI:57287"/>
    </ligand>
</feature>
<dbReference type="RefSeq" id="WP_131122365.1">
    <property type="nucleotide sequence ID" value="NZ_SIXH01000029.1"/>
</dbReference>
<dbReference type="PANTHER" id="PTHR38096">
    <property type="entry name" value="ENTEROBACTIN SYNTHASE COMPONENT D"/>
    <property type="match status" value="1"/>
</dbReference>
<dbReference type="GO" id="GO:0008897">
    <property type="term" value="F:holo-[acyl-carrier-protein] synthase activity"/>
    <property type="evidence" value="ECO:0007669"/>
    <property type="project" value="InterPro"/>
</dbReference>
<evidence type="ECO:0000259" key="5">
    <source>
        <dbReference type="Pfam" id="PF17837"/>
    </source>
</evidence>
<feature type="binding site" evidence="3">
    <location>
        <position position="106"/>
    </location>
    <ligand>
        <name>Mg(2+)</name>
        <dbReference type="ChEBI" id="CHEBI:18420"/>
    </ligand>
</feature>
<dbReference type="GO" id="GO:0005886">
    <property type="term" value="C:plasma membrane"/>
    <property type="evidence" value="ECO:0007669"/>
    <property type="project" value="TreeGrafter"/>
</dbReference>
<organism evidence="6 7">
    <name type="scientific">Streptomyces kasugaensis</name>
    <dbReference type="NCBI Taxonomy" id="1946"/>
    <lineage>
        <taxon>Bacteria</taxon>
        <taxon>Bacillati</taxon>
        <taxon>Actinomycetota</taxon>
        <taxon>Actinomycetes</taxon>
        <taxon>Kitasatosporales</taxon>
        <taxon>Streptomycetaceae</taxon>
        <taxon>Streptomyces</taxon>
    </lineage>
</organism>
<comment type="cofactor">
    <cofactor evidence="3">
        <name>Mg(2+)</name>
        <dbReference type="ChEBI" id="CHEBI:18420"/>
    </cofactor>
</comment>
<dbReference type="GO" id="GO:0009239">
    <property type="term" value="P:enterobactin biosynthetic process"/>
    <property type="evidence" value="ECO:0007669"/>
    <property type="project" value="InterPro"/>
</dbReference>
<keyword evidence="1 6" id="KW-0808">Transferase</keyword>
<reference evidence="6 7" key="1">
    <citation type="submission" date="2019-02" db="EMBL/GenBank/DDBJ databases">
        <title>Draft Genome Sequence of Streptomyces sp. AM-2504, identified by 16S rRNA comparative analysis as a Streptomyces Kasugaensis strain.</title>
        <authorList>
            <person name="Napolioni V."/>
            <person name="Giuliodori A.M."/>
            <person name="Spurio R."/>
            <person name="Fabbretti A."/>
        </authorList>
    </citation>
    <scope>NUCLEOTIDE SEQUENCE [LARGE SCALE GENOMIC DNA]</scope>
    <source>
        <strain evidence="6 7">AM-2504</strain>
    </source>
</reference>
<keyword evidence="7" id="KW-1185">Reference proteome</keyword>
<evidence type="ECO:0000256" key="1">
    <source>
        <dbReference type="ARBA" id="ARBA00022679"/>
    </source>
</evidence>
<dbReference type="InterPro" id="IPR003542">
    <property type="entry name" value="Enbac_synth_compD-like"/>
</dbReference>
<feature type="domain" description="4'-phosphopantetheinyl transferase" evidence="4">
    <location>
        <begin position="102"/>
        <end position="180"/>
    </location>
</feature>
<evidence type="ECO:0000313" key="7">
    <source>
        <dbReference type="Proteomes" id="UP000292452"/>
    </source>
</evidence>
<feature type="binding site" evidence="2">
    <location>
        <position position="47"/>
    </location>
    <ligand>
        <name>CoA</name>
        <dbReference type="ChEBI" id="CHEBI:57287"/>
    </ligand>
</feature>
<dbReference type="EMBL" id="SIXH01000029">
    <property type="protein sequence ID" value="TBO60691.1"/>
    <property type="molecule type" value="Genomic_DNA"/>
</dbReference>
<feature type="binding site" evidence="2">
    <location>
        <position position="105"/>
    </location>
    <ligand>
        <name>CoA</name>
        <dbReference type="ChEBI" id="CHEBI:57287"/>
    </ligand>
</feature>
<feature type="binding site" evidence="2">
    <location>
        <position position="165"/>
    </location>
    <ligand>
        <name>CoA</name>
        <dbReference type="ChEBI" id="CHEBI:57287"/>
    </ligand>
</feature>
<evidence type="ECO:0000259" key="4">
    <source>
        <dbReference type="Pfam" id="PF01648"/>
    </source>
</evidence>
<evidence type="ECO:0000256" key="2">
    <source>
        <dbReference type="PIRSR" id="PIRSR603542-1"/>
    </source>
</evidence>
<dbReference type="PRINTS" id="PR01399">
    <property type="entry name" value="ENTSNTHTASED"/>
</dbReference>
<dbReference type="GO" id="GO:0009366">
    <property type="term" value="C:enterobactin synthetase complex"/>
    <property type="evidence" value="ECO:0007669"/>
    <property type="project" value="InterPro"/>
</dbReference>
<feature type="binding site" evidence="2">
    <location>
        <position position="39"/>
    </location>
    <ligand>
        <name>CoA</name>
        <dbReference type="ChEBI" id="CHEBI:57287"/>
    </ligand>
</feature>
<keyword evidence="3" id="KW-0479">Metal-binding</keyword>
<sequence length="220" mass="23756">MIDRLLPAPIATAEAFHDDPLSAMFPEERELVARAVPQRQKEFGTVRGCARDALAQLGIAPAPILPGPGRAPRWPAGVVGAMTHCNGYRAAAVARSTQMVTIGLDAEPNEPVADPGVVDLVTRPEERAQFPRLAAAHPEVCWDRLVFSAKESVYKAWYPLTGRWLDFEEASLTLDPANSTFTARLLVPGPVVAGTQLTEFTGRWLIDKGLVVTAIAVPVE</sequence>
<dbReference type="AlphaFoldDB" id="A0A4V2JJ09"/>
<feature type="binding site" evidence="3">
    <location>
        <position position="105"/>
    </location>
    <ligand>
        <name>Mg(2+)</name>
        <dbReference type="ChEBI" id="CHEBI:18420"/>
    </ligand>
</feature>
<dbReference type="GO" id="GO:0000287">
    <property type="term" value="F:magnesium ion binding"/>
    <property type="evidence" value="ECO:0007669"/>
    <property type="project" value="InterPro"/>
</dbReference>
<name>A0A4V2JJ09_STRKA</name>
<feature type="binding site" evidence="2">
    <location>
        <begin position="83"/>
        <end position="84"/>
    </location>
    <ligand>
        <name>CoA</name>
        <dbReference type="ChEBI" id="CHEBI:57287"/>
    </ligand>
</feature>
<evidence type="ECO:0000313" key="6">
    <source>
        <dbReference type="EMBL" id="TBO60691.1"/>
    </source>
</evidence>
<keyword evidence="3" id="KW-0460">Magnesium</keyword>
<dbReference type="InterPro" id="IPR037143">
    <property type="entry name" value="4-PPantetheinyl_Trfase_dom_sf"/>
</dbReference>
<feature type="binding site" evidence="3">
    <location>
        <position position="107"/>
    </location>
    <ligand>
        <name>Mg(2+)</name>
        <dbReference type="ChEBI" id="CHEBI:18420"/>
    </ligand>
</feature>
<evidence type="ECO:0000256" key="3">
    <source>
        <dbReference type="PIRSR" id="PIRSR603542-2"/>
    </source>
</evidence>